<keyword evidence="6" id="KW-1185">Reference proteome</keyword>
<evidence type="ECO:0000313" key="5">
    <source>
        <dbReference type="EMBL" id="EIN02567.1"/>
    </source>
</evidence>
<organism evidence="5 6">
    <name type="scientific">Paraburkholderia hospita</name>
    <dbReference type="NCBI Taxonomy" id="169430"/>
    <lineage>
        <taxon>Bacteria</taxon>
        <taxon>Pseudomonadati</taxon>
        <taxon>Pseudomonadota</taxon>
        <taxon>Betaproteobacteria</taxon>
        <taxon>Burkholderiales</taxon>
        <taxon>Burkholderiaceae</taxon>
        <taxon>Paraburkholderia</taxon>
    </lineage>
</organism>
<protein>
    <submittedName>
        <fullName evidence="5">Thermostable 8-oxoguanine DNA glycosyllase</fullName>
    </submittedName>
</protein>
<name>A0ABN0FUP0_9BURK</name>
<comment type="caution">
    <text evidence="5">The sequence shown here is derived from an EMBL/GenBank/DDBJ whole genome shotgun (WGS) entry which is preliminary data.</text>
</comment>
<dbReference type="InterPro" id="IPR011257">
    <property type="entry name" value="DNA_glycosylase"/>
</dbReference>
<dbReference type="Pfam" id="PF22175">
    <property type="entry name" value="Ogg-HhH"/>
    <property type="match status" value="1"/>
</dbReference>
<dbReference type="EMBL" id="AKAU01000019">
    <property type="protein sequence ID" value="EIN02567.1"/>
    <property type="molecule type" value="Genomic_DNA"/>
</dbReference>
<keyword evidence="4" id="KW-0326">Glycosidase</keyword>
<proteinExistence type="predicted"/>
<evidence type="ECO:0000256" key="1">
    <source>
        <dbReference type="ARBA" id="ARBA00022763"/>
    </source>
</evidence>
<sequence>MAQTIFAHDPDVGPLHIPDPDEEVMPGVKWGDCASPFTPAYWRALLHQNASERAVYRLGETLHEEVVACVLGGHGLRSEVGLAAFRALKDRHMIAPGIPGEQYFAVLAQPLSVQGRNIRYRFARLKSSYLAAISDAFLESSPPSEPALLRQWLMKIKGVGPKTAAWVVRNFCDSDEVAILDVHLVRAAQYCGLFPKTVKLPSQYASLEHRFVEFSRALGVRASLLDACMWAQMKRNGSARLFAR</sequence>
<dbReference type="InterPro" id="IPR012092">
    <property type="entry name" value="DNA_glyclase/AP_lyase_Ogg"/>
</dbReference>
<evidence type="ECO:0000256" key="2">
    <source>
        <dbReference type="ARBA" id="ARBA00022801"/>
    </source>
</evidence>
<evidence type="ECO:0000256" key="3">
    <source>
        <dbReference type="ARBA" id="ARBA00023204"/>
    </source>
</evidence>
<reference evidence="5 6" key="1">
    <citation type="journal article" date="2012" name="J. Bacteriol.">
        <title>Draft Genome Sequence of the Soil Bacterium Burkholderia terrae Strain BS001, Which Interacts with Fungal Surface Structures.</title>
        <authorList>
            <person name="Nazir R."/>
            <person name="Hansen M.A."/>
            <person name="Sorensen S."/>
            <person name="van Elsas J.D."/>
        </authorList>
    </citation>
    <scope>NUCLEOTIDE SEQUENCE [LARGE SCALE GENOMIC DNA]</scope>
    <source>
        <strain evidence="5 6">BS001</strain>
    </source>
</reference>
<keyword evidence="3" id="KW-0234">DNA repair</keyword>
<dbReference type="RefSeq" id="WP_007577626.1">
    <property type="nucleotide sequence ID" value="NZ_AKAU01000019.1"/>
</dbReference>
<evidence type="ECO:0000256" key="4">
    <source>
        <dbReference type="ARBA" id="ARBA00023295"/>
    </source>
</evidence>
<dbReference type="SUPFAM" id="SSF48150">
    <property type="entry name" value="DNA-glycosylase"/>
    <property type="match status" value="1"/>
</dbReference>
<keyword evidence="2" id="KW-0378">Hydrolase</keyword>
<dbReference type="InterPro" id="IPR023170">
    <property type="entry name" value="HhH_base_excis_C"/>
</dbReference>
<gene>
    <name evidence="5" type="ORF">WQE_03267</name>
</gene>
<evidence type="ECO:0000313" key="6">
    <source>
        <dbReference type="Proteomes" id="UP000004980"/>
    </source>
</evidence>
<dbReference type="Gene3D" id="1.10.340.30">
    <property type="entry name" value="Hypothetical protein, domain 2"/>
    <property type="match status" value="1"/>
</dbReference>
<dbReference type="Gene3D" id="1.10.1670.10">
    <property type="entry name" value="Helix-hairpin-Helix base-excision DNA repair enzymes (C-terminal)"/>
    <property type="match status" value="1"/>
</dbReference>
<keyword evidence="1" id="KW-0227">DNA damage</keyword>
<accession>A0ABN0FUP0</accession>
<dbReference type="Proteomes" id="UP000004980">
    <property type="component" value="Unassembled WGS sequence"/>
</dbReference>